<dbReference type="Gene3D" id="2.40.50.140">
    <property type="entry name" value="Nucleic acid-binding proteins"/>
    <property type="match status" value="4"/>
</dbReference>
<feature type="domain" description="S1 motif" evidence="2">
    <location>
        <begin position="282"/>
        <end position="349"/>
    </location>
</feature>
<dbReference type="InterPro" id="IPR035104">
    <property type="entry name" value="Ribosomal_protein_S1-like"/>
</dbReference>
<gene>
    <name evidence="3" type="ORF">HY473_01580</name>
</gene>
<dbReference type="PRINTS" id="PR00681">
    <property type="entry name" value="RIBOSOMALS1"/>
</dbReference>
<dbReference type="SMART" id="SM00316">
    <property type="entry name" value="S1"/>
    <property type="match status" value="4"/>
</dbReference>
<feature type="domain" description="S1 motif" evidence="2">
    <location>
        <begin position="103"/>
        <end position="181"/>
    </location>
</feature>
<proteinExistence type="predicted"/>
<feature type="region of interest" description="Disordered" evidence="1">
    <location>
        <begin position="353"/>
        <end position="381"/>
    </location>
</feature>
<organism evidence="3 4">
    <name type="scientific">Candidatus Sungiibacteriota bacterium</name>
    <dbReference type="NCBI Taxonomy" id="2750080"/>
    <lineage>
        <taxon>Bacteria</taxon>
        <taxon>Candidatus Sungiibacteriota</taxon>
    </lineage>
</organism>
<feature type="domain" description="S1 motif" evidence="2">
    <location>
        <begin position="18"/>
        <end position="85"/>
    </location>
</feature>
<dbReference type="GO" id="GO:0003676">
    <property type="term" value="F:nucleic acid binding"/>
    <property type="evidence" value="ECO:0007669"/>
    <property type="project" value="InterPro"/>
</dbReference>
<dbReference type="Pfam" id="PF00575">
    <property type="entry name" value="S1"/>
    <property type="match status" value="3"/>
</dbReference>
<dbReference type="EMBL" id="JACQMI010000013">
    <property type="protein sequence ID" value="MBI4132773.1"/>
    <property type="molecule type" value="Genomic_DNA"/>
</dbReference>
<dbReference type="PANTHER" id="PTHR47559:SF1">
    <property type="entry name" value="OS03G0844900 PROTEIN"/>
    <property type="match status" value="1"/>
</dbReference>
<dbReference type="SUPFAM" id="SSF50249">
    <property type="entry name" value="Nucleic acid-binding proteins"/>
    <property type="match status" value="4"/>
</dbReference>
<dbReference type="InterPro" id="IPR003029">
    <property type="entry name" value="S1_domain"/>
</dbReference>
<dbReference type="InterPro" id="IPR052757">
    <property type="entry name" value="Ribosomal_protein_S1"/>
</dbReference>
<dbReference type="PANTHER" id="PTHR47559">
    <property type="entry name" value="OS03G0844900 PROTEIN"/>
    <property type="match status" value="1"/>
</dbReference>
<evidence type="ECO:0000313" key="3">
    <source>
        <dbReference type="EMBL" id="MBI4132773.1"/>
    </source>
</evidence>
<evidence type="ECO:0000259" key="2">
    <source>
        <dbReference type="PROSITE" id="PS50126"/>
    </source>
</evidence>
<feature type="domain" description="S1 motif" evidence="2">
    <location>
        <begin position="198"/>
        <end position="265"/>
    </location>
</feature>
<reference evidence="3" key="1">
    <citation type="submission" date="2020-07" db="EMBL/GenBank/DDBJ databases">
        <title>Huge and variable diversity of episymbiotic CPR bacteria and DPANN archaea in groundwater ecosystems.</title>
        <authorList>
            <person name="He C.Y."/>
            <person name="Keren R."/>
            <person name="Whittaker M."/>
            <person name="Farag I.F."/>
            <person name="Doudna J."/>
            <person name="Cate J.H.D."/>
            <person name="Banfield J.F."/>
        </authorList>
    </citation>
    <scope>NUCLEOTIDE SEQUENCE</scope>
    <source>
        <strain evidence="3">NC_groundwater_1225_Ag_S-0.1um_56_177</strain>
    </source>
</reference>
<dbReference type="Proteomes" id="UP000756703">
    <property type="component" value="Unassembled WGS sequence"/>
</dbReference>
<sequence length="381" mass="41559">MEVLLKHKSDSAVLPKPGDIVEGAVIEKRGSRLFVDLGSRGTGIVFGREYFEAQDIIKRLGSGERVVAKVVEPDNEEGFVELSLKQAGREKNWQEMKRVMESREFIKLKVSEANRGGLIAEYLGVLGFLPASQLSQEHYPRVEGGDKERIYEELKKLVGQELELTIIDVDPDEGKLIFSEKSRETEAIRQRLAQYHVGDEVDGEVAGLVSFGAFVKFGDGLEGLVHISEIDWQLISSPADVLKIGERVRAKIIGIEGDKVSLSLKALKEDPWASAGEKYKKGEVVAGTVVKFNPFGAFVKLNEDIQGLAHISEFGSEARMKEVLALGQAHEFKILSVDPKEHRLALGLIKGESPPTAIDALGGTPPAEASGEAPESPPSPA</sequence>
<dbReference type="AlphaFoldDB" id="A0A932YYY3"/>
<protein>
    <submittedName>
        <fullName evidence="3">S1 RNA-binding domain-containing protein</fullName>
    </submittedName>
</protein>
<evidence type="ECO:0000313" key="4">
    <source>
        <dbReference type="Proteomes" id="UP000756703"/>
    </source>
</evidence>
<dbReference type="PROSITE" id="PS50126">
    <property type="entry name" value="S1"/>
    <property type="match status" value="4"/>
</dbReference>
<accession>A0A932YYY3</accession>
<dbReference type="CDD" id="cd04465">
    <property type="entry name" value="S1_RPS1_repeat_ec2_hs2"/>
    <property type="match status" value="1"/>
</dbReference>
<dbReference type="InterPro" id="IPR012340">
    <property type="entry name" value="NA-bd_OB-fold"/>
</dbReference>
<comment type="caution">
    <text evidence="3">The sequence shown here is derived from an EMBL/GenBank/DDBJ whole genome shotgun (WGS) entry which is preliminary data.</text>
</comment>
<feature type="compositionally biased region" description="Low complexity" evidence="1">
    <location>
        <begin position="362"/>
        <end position="374"/>
    </location>
</feature>
<evidence type="ECO:0000256" key="1">
    <source>
        <dbReference type="SAM" id="MobiDB-lite"/>
    </source>
</evidence>
<name>A0A932YYY3_9BACT</name>